<sequence>MPVQRVWDGSAELESLVVCLDAVRKILIVVHGEVIDPLRYSELQLIKSLVILRGLLLLSPVNDNDIQVVRQALDAPLRADSDPPLMLDYLQYIRFFNMRRAYDDGYRRMFNLDEPPHSQQAVSPRPRPFSLQYAIVGRHLSNLWELGIVANDIEQYFQLVPHLSSLARIVILDCPKGHLDRVKDLILAIQRHHGASRLTDCRFEEDHREPIDNKEAMQVLSLLPPLDSQTSLTFPRADGSPTILDRPVDHALARLTSLTINENGGDVPLMKTYYPDLTISQILQRCRAVRQMEVEVSAMENKDLFSWAPYEVEQRRQQRPHSKPLKLVHLEGLRLKVQAPISSDDPPSDTNVWILKPVDDVLRGFAHSLVFFHGE</sequence>
<keyword evidence="2" id="KW-1185">Reference proteome</keyword>
<organism evidence="1 2">
    <name type="scientific">Actinomortierella ambigua</name>
    <dbReference type="NCBI Taxonomy" id="1343610"/>
    <lineage>
        <taxon>Eukaryota</taxon>
        <taxon>Fungi</taxon>
        <taxon>Fungi incertae sedis</taxon>
        <taxon>Mucoromycota</taxon>
        <taxon>Mortierellomycotina</taxon>
        <taxon>Mortierellomycetes</taxon>
        <taxon>Mortierellales</taxon>
        <taxon>Mortierellaceae</taxon>
        <taxon>Actinomortierella</taxon>
    </lineage>
</organism>
<evidence type="ECO:0000313" key="2">
    <source>
        <dbReference type="Proteomes" id="UP000807716"/>
    </source>
</evidence>
<dbReference type="EMBL" id="JAAAJB010000665">
    <property type="protein sequence ID" value="KAG0252408.1"/>
    <property type="molecule type" value="Genomic_DNA"/>
</dbReference>
<proteinExistence type="predicted"/>
<evidence type="ECO:0000313" key="1">
    <source>
        <dbReference type="EMBL" id="KAG0252408.1"/>
    </source>
</evidence>
<reference evidence="1" key="1">
    <citation type="journal article" date="2020" name="Fungal Divers.">
        <title>Resolving the Mortierellaceae phylogeny through synthesis of multi-gene phylogenetics and phylogenomics.</title>
        <authorList>
            <person name="Vandepol N."/>
            <person name="Liber J."/>
            <person name="Desiro A."/>
            <person name="Na H."/>
            <person name="Kennedy M."/>
            <person name="Barry K."/>
            <person name="Grigoriev I.V."/>
            <person name="Miller A.N."/>
            <person name="O'Donnell K."/>
            <person name="Stajich J.E."/>
            <person name="Bonito G."/>
        </authorList>
    </citation>
    <scope>NUCLEOTIDE SEQUENCE</scope>
    <source>
        <strain evidence="1">BC1065</strain>
    </source>
</reference>
<accession>A0A9P6PUP6</accession>
<name>A0A9P6PUP6_9FUNG</name>
<comment type="caution">
    <text evidence="1">The sequence shown here is derived from an EMBL/GenBank/DDBJ whole genome shotgun (WGS) entry which is preliminary data.</text>
</comment>
<protein>
    <submittedName>
        <fullName evidence="1">Uncharacterized protein</fullName>
    </submittedName>
</protein>
<dbReference type="Proteomes" id="UP000807716">
    <property type="component" value="Unassembled WGS sequence"/>
</dbReference>
<gene>
    <name evidence="1" type="ORF">DFQ27_008087</name>
</gene>
<dbReference type="AlphaFoldDB" id="A0A9P6PUP6"/>